<evidence type="ECO:0000256" key="1">
    <source>
        <dbReference type="SAM" id="Coils"/>
    </source>
</evidence>
<dbReference type="EMBL" id="BTSY01000006">
    <property type="protein sequence ID" value="GMT34261.1"/>
    <property type="molecule type" value="Genomic_DNA"/>
</dbReference>
<evidence type="ECO:0000313" key="3">
    <source>
        <dbReference type="Proteomes" id="UP001432322"/>
    </source>
</evidence>
<gene>
    <name evidence="2" type="ORF">PFISCL1PPCAC_25558</name>
</gene>
<dbReference type="Gene3D" id="3.30.710.10">
    <property type="entry name" value="Potassium Channel Kv1.1, Chain A"/>
    <property type="match status" value="1"/>
</dbReference>
<name>A0AAV5WPQ3_9BILA</name>
<proteinExistence type="predicted"/>
<dbReference type="InterPro" id="IPR011333">
    <property type="entry name" value="SKP1/BTB/POZ_sf"/>
</dbReference>
<dbReference type="Proteomes" id="UP001432322">
    <property type="component" value="Unassembled WGS sequence"/>
</dbReference>
<feature type="coiled-coil region" evidence="1">
    <location>
        <begin position="139"/>
        <end position="166"/>
    </location>
</feature>
<keyword evidence="1" id="KW-0175">Coiled coil</keyword>
<organism evidence="2 3">
    <name type="scientific">Pristionchus fissidentatus</name>
    <dbReference type="NCBI Taxonomy" id="1538716"/>
    <lineage>
        <taxon>Eukaryota</taxon>
        <taxon>Metazoa</taxon>
        <taxon>Ecdysozoa</taxon>
        <taxon>Nematoda</taxon>
        <taxon>Chromadorea</taxon>
        <taxon>Rhabditida</taxon>
        <taxon>Rhabditina</taxon>
        <taxon>Diplogasteromorpha</taxon>
        <taxon>Diplogasteroidea</taxon>
        <taxon>Neodiplogasteridae</taxon>
        <taxon>Pristionchus</taxon>
    </lineage>
</organism>
<dbReference type="SUPFAM" id="SSF54695">
    <property type="entry name" value="POZ domain"/>
    <property type="match status" value="1"/>
</dbReference>
<evidence type="ECO:0000313" key="2">
    <source>
        <dbReference type="EMBL" id="GMT34261.1"/>
    </source>
</evidence>
<protein>
    <recommendedName>
        <fullName evidence="4">BTB domain-containing protein</fullName>
    </recommendedName>
</protein>
<dbReference type="AlphaFoldDB" id="A0AAV5WPQ3"/>
<feature type="non-terminal residue" evidence="2">
    <location>
        <position position="1"/>
    </location>
</feature>
<keyword evidence="3" id="KW-1185">Reference proteome</keyword>
<comment type="caution">
    <text evidence="2">The sequence shown here is derived from an EMBL/GenBank/DDBJ whole genome shotgun (WGS) entry which is preliminary data.</text>
</comment>
<reference evidence="2" key="1">
    <citation type="submission" date="2023-10" db="EMBL/GenBank/DDBJ databases">
        <title>Genome assembly of Pristionchus species.</title>
        <authorList>
            <person name="Yoshida K."/>
            <person name="Sommer R.J."/>
        </authorList>
    </citation>
    <scope>NUCLEOTIDE SEQUENCE</scope>
    <source>
        <strain evidence="2">RS5133</strain>
    </source>
</reference>
<accession>A0AAV5WPQ3</accession>
<sequence>QLLSLHSCFFASLFYGSFNERNQEVKEIKGIFETEFVEFIHSLHCRRFEITSVKCALDTFVFSDQFLVPHVSKGVLPYLMDHSLSEEMVECALISVDRVPGNEEIMAWILTQFKSKSEVLKILHSILPSISNATAQMCLELGIQRISEIERENERIQLELEEERNRHNIVLSSILEDSTELTSSARVFTRRLSPFLQMRSRRERSVSPSDD</sequence>
<evidence type="ECO:0008006" key="4">
    <source>
        <dbReference type="Google" id="ProtNLM"/>
    </source>
</evidence>